<dbReference type="InterPro" id="IPR009057">
    <property type="entry name" value="Homeodomain-like_sf"/>
</dbReference>
<dbReference type="SUPFAM" id="SSF51215">
    <property type="entry name" value="Regulatory protein AraC"/>
    <property type="match status" value="1"/>
</dbReference>
<gene>
    <name evidence="5" type="ORF">ACFSFW_14400</name>
</gene>
<dbReference type="Proteomes" id="UP001597227">
    <property type="component" value="Unassembled WGS sequence"/>
</dbReference>
<organism evidence="5 6">
    <name type="scientific">Fredinandcohnia salidurans</name>
    <dbReference type="NCBI Taxonomy" id="2595041"/>
    <lineage>
        <taxon>Bacteria</taxon>
        <taxon>Bacillati</taxon>
        <taxon>Bacillota</taxon>
        <taxon>Bacilli</taxon>
        <taxon>Bacillales</taxon>
        <taxon>Bacillaceae</taxon>
        <taxon>Fredinandcohnia</taxon>
    </lineage>
</organism>
<keyword evidence="3" id="KW-0804">Transcription</keyword>
<keyword evidence="2" id="KW-0238">DNA-binding</keyword>
<evidence type="ECO:0000313" key="6">
    <source>
        <dbReference type="Proteomes" id="UP001597227"/>
    </source>
</evidence>
<accession>A0ABW4MPG8</accession>
<dbReference type="Pfam" id="PF12833">
    <property type="entry name" value="HTH_18"/>
    <property type="match status" value="1"/>
</dbReference>
<feature type="domain" description="HTH araC/xylS-type" evidence="4">
    <location>
        <begin position="182"/>
        <end position="280"/>
    </location>
</feature>
<dbReference type="PANTHER" id="PTHR43280:SF2">
    <property type="entry name" value="HTH-TYPE TRANSCRIPTIONAL REGULATOR EXSA"/>
    <property type="match status" value="1"/>
</dbReference>
<name>A0ABW4MPG8_9BACI</name>
<dbReference type="InterPro" id="IPR018060">
    <property type="entry name" value="HTH_AraC"/>
</dbReference>
<proteinExistence type="predicted"/>
<dbReference type="RefSeq" id="WP_388039253.1">
    <property type="nucleotide sequence ID" value="NZ_JBHUEK010000023.1"/>
</dbReference>
<dbReference type="Gene3D" id="2.60.120.10">
    <property type="entry name" value="Jelly Rolls"/>
    <property type="match status" value="1"/>
</dbReference>
<dbReference type="EMBL" id="JBHUEK010000023">
    <property type="protein sequence ID" value="MFD1779852.1"/>
    <property type="molecule type" value="Genomic_DNA"/>
</dbReference>
<dbReference type="SUPFAM" id="SSF46689">
    <property type="entry name" value="Homeodomain-like"/>
    <property type="match status" value="2"/>
</dbReference>
<evidence type="ECO:0000256" key="3">
    <source>
        <dbReference type="ARBA" id="ARBA00023163"/>
    </source>
</evidence>
<dbReference type="InterPro" id="IPR037923">
    <property type="entry name" value="HTH-like"/>
</dbReference>
<protein>
    <submittedName>
        <fullName evidence="5">AraC family transcriptional regulator</fullName>
    </submittedName>
</protein>
<evidence type="ECO:0000259" key="4">
    <source>
        <dbReference type="PROSITE" id="PS01124"/>
    </source>
</evidence>
<reference evidence="6" key="1">
    <citation type="journal article" date="2019" name="Int. J. Syst. Evol. Microbiol.">
        <title>The Global Catalogue of Microorganisms (GCM) 10K type strain sequencing project: providing services to taxonomists for standard genome sequencing and annotation.</title>
        <authorList>
            <consortium name="The Broad Institute Genomics Platform"/>
            <consortium name="The Broad Institute Genome Sequencing Center for Infectious Disease"/>
            <person name="Wu L."/>
            <person name="Ma J."/>
        </authorList>
    </citation>
    <scope>NUCLEOTIDE SEQUENCE [LARGE SCALE GENOMIC DNA]</scope>
    <source>
        <strain evidence="6">CCUG 15531</strain>
    </source>
</reference>
<evidence type="ECO:0000313" key="5">
    <source>
        <dbReference type="EMBL" id="MFD1779852.1"/>
    </source>
</evidence>
<keyword evidence="6" id="KW-1185">Reference proteome</keyword>
<dbReference type="InterPro" id="IPR003313">
    <property type="entry name" value="AraC-bd"/>
</dbReference>
<dbReference type="PANTHER" id="PTHR43280">
    <property type="entry name" value="ARAC-FAMILY TRANSCRIPTIONAL REGULATOR"/>
    <property type="match status" value="1"/>
</dbReference>
<evidence type="ECO:0000256" key="2">
    <source>
        <dbReference type="ARBA" id="ARBA00023125"/>
    </source>
</evidence>
<sequence length="286" mass="34016">MVQKISVSLREQPFYINRFSGYYPSMATHHLHQDYEIYYLSKGERIYIINGEEYLVKNQHLVFIDKNVIHKTVKKSNQVYERMVINFRECFLGLGEQHIVKQLFENGPYIISIPQNKRDLINTIIMRLFEEYQKNLKERDLYLKSLLSQLLIESNRLLEGARPKESMKVSSHQDKTGKNEIEKIISFINNNYTNDISLGVLSYQFHVNEQYISRLFKKYTGCSFIEYLNAVRINEAKRYLIFTTMKVNQIAGKVGYSNHVHFWRVFKRNTSMSPNQFRILNQNNNL</sequence>
<dbReference type="Pfam" id="PF02311">
    <property type="entry name" value="AraC_binding"/>
    <property type="match status" value="1"/>
</dbReference>
<comment type="caution">
    <text evidence="5">The sequence shown here is derived from an EMBL/GenBank/DDBJ whole genome shotgun (WGS) entry which is preliminary data.</text>
</comment>
<dbReference type="SMART" id="SM00342">
    <property type="entry name" value="HTH_ARAC"/>
    <property type="match status" value="1"/>
</dbReference>
<dbReference type="Gene3D" id="1.10.10.60">
    <property type="entry name" value="Homeodomain-like"/>
    <property type="match status" value="2"/>
</dbReference>
<dbReference type="PROSITE" id="PS01124">
    <property type="entry name" value="HTH_ARAC_FAMILY_2"/>
    <property type="match status" value="1"/>
</dbReference>
<dbReference type="InterPro" id="IPR014710">
    <property type="entry name" value="RmlC-like_jellyroll"/>
</dbReference>
<keyword evidence="1" id="KW-0805">Transcription regulation</keyword>
<evidence type="ECO:0000256" key="1">
    <source>
        <dbReference type="ARBA" id="ARBA00023015"/>
    </source>
</evidence>